<dbReference type="AlphaFoldDB" id="A0A919KYQ0"/>
<evidence type="ECO:0000256" key="1">
    <source>
        <dbReference type="SAM" id="Phobius"/>
    </source>
</evidence>
<reference evidence="2" key="1">
    <citation type="journal article" date="2014" name="Int. J. Syst. Evol. Microbiol.">
        <title>Complete genome sequence of Corynebacterium casei LMG S-19264T (=DSM 44701T), isolated from a smear-ripened cheese.</title>
        <authorList>
            <consortium name="US DOE Joint Genome Institute (JGI-PGF)"/>
            <person name="Walter F."/>
            <person name="Albersmeier A."/>
            <person name="Kalinowski J."/>
            <person name="Ruckert C."/>
        </authorList>
    </citation>
    <scope>NUCLEOTIDE SEQUENCE</scope>
    <source>
        <strain evidence="2">JCM 5069</strain>
    </source>
</reference>
<keyword evidence="1" id="KW-1133">Transmembrane helix</keyword>
<evidence type="ECO:0000313" key="2">
    <source>
        <dbReference type="EMBL" id="GHH77502.1"/>
    </source>
</evidence>
<dbReference type="RefSeq" id="WP_189931307.1">
    <property type="nucleotide sequence ID" value="NZ_BNCD01000006.1"/>
</dbReference>
<comment type="caution">
    <text evidence="2">The sequence shown here is derived from an EMBL/GenBank/DDBJ whole genome shotgun (WGS) entry which is preliminary data.</text>
</comment>
<evidence type="ECO:0008006" key="4">
    <source>
        <dbReference type="Google" id="ProtNLM"/>
    </source>
</evidence>
<organism evidence="2 3">
    <name type="scientific">Streptomyces sulfonofaciens</name>
    <dbReference type="NCBI Taxonomy" id="68272"/>
    <lineage>
        <taxon>Bacteria</taxon>
        <taxon>Bacillati</taxon>
        <taxon>Actinomycetota</taxon>
        <taxon>Actinomycetes</taxon>
        <taxon>Kitasatosporales</taxon>
        <taxon>Streptomycetaceae</taxon>
        <taxon>Streptomyces</taxon>
    </lineage>
</organism>
<keyword evidence="1" id="KW-0472">Membrane</keyword>
<feature type="transmembrane region" description="Helical" evidence="1">
    <location>
        <begin position="47"/>
        <end position="65"/>
    </location>
</feature>
<gene>
    <name evidence="2" type="ORF">GCM10018793_25730</name>
</gene>
<sequence>MSRYDRREAAIRQLLEGTPPVVPPDLYGEALRRGHRMLRRRAAVRRVLWALLCAVVLVCTVWALSARPWDRPPSDTTPSFTTW</sequence>
<accession>A0A919KYQ0</accession>
<name>A0A919KYQ0_9ACTN</name>
<protein>
    <recommendedName>
        <fullName evidence="4">DUF3040 domain-containing protein</fullName>
    </recommendedName>
</protein>
<keyword evidence="1" id="KW-0812">Transmembrane</keyword>
<evidence type="ECO:0000313" key="3">
    <source>
        <dbReference type="Proteomes" id="UP000603708"/>
    </source>
</evidence>
<keyword evidence="3" id="KW-1185">Reference proteome</keyword>
<reference evidence="2" key="2">
    <citation type="submission" date="2020-09" db="EMBL/GenBank/DDBJ databases">
        <authorList>
            <person name="Sun Q."/>
            <person name="Ohkuma M."/>
        </authorList>
    </citation>
    <scope>NUCLEOTIDE SEQUENCE</scope>
    <source>
        <strain evidence="2">JCM 5069</strain>
    </source>
</reference>
<proteinExistence type="predicted"/>
<dbReference type="Proteomes" id="UP000603708">
    <property type="component" value="Unassembled WGS sequence"/>
</dbReference>
<dbReference type="EMBL" id="BNCD01000006">
    <property type="protein sequence ID" value="GHH77502.1"/>
    <property type="molecule type" value="Genomic_DNA"/>
</dbReference>